<evidence type="ECO:0008006" key="4">
    <source>
        <dbReference type="Google" id="ProtNLM"/>
    </source>
</evidence>
<feature type="transmembrane region" description="Helical" evidence="1">
    <location>
        <begin position="443"/>
        <end position="460"/>
    </location>
</feature>
<keyword evidence="1" id="KW-0472">Membrane</keyword>
<feature type="transmembrane region" description="Helical" evidence="1">
    <location>
        <begin position="27"/>
        <end position="47"/>
    </location>
</feature>
<keyword evidence="3" id="KW-1185">Reference proteome</keyword>
<feature type="transmembrane region" description="Helical" evidence="1">
    <location>
        <begin position="247"/>
        <end position="277"/>
    </location>
</feature>
<dbReference type="EMBL" id="JAIRAU010000027">
    <property type="protein sequence ID" value="MBZ5711625.1"/>
    <property type="molecule type" value="Genomic_DNA"/>
</dbReference>
<feature type="transmembrane region" description="Helical" evidence="1">
    <location>
        <begin position="580"/>
        <end position="600"/>
    </location>
</feature>
<feature type="transmembrane region" description="Helical" evidence="1">
    <location>
        <begin position="200"/>
        <end position="226"/>
    </location>
</feature>
<dbReference type="RefSeq" id="WP_224193386.1">
    <property type="nucleotide sequence ID" value="NZ_JAIRAU010000027.1"/>
</dbReference>
<dbReference type="Proteomes" id="UP001139031">
    <property type="component" value="Unassembled WGS sequence"/>
</dbReference>
<organism evidence="2 3">
    <name type="scientific">Nannocystis pusilla</name>
    <dbReference type="NCBI Taxonomy" id="889268"/>
    <lineage>
        <taxon>Bacteria</taxon>
        <taxon>Pseudomonadati</taxon>
        <taxon>Myxococcota</taxon>
        <taxon>Polyangia</taxon>
        <taxon>Nannocystales</taxon>
        <taxon>Nannocystaceae</taxon>
        <taxon>Nannocystis</taxon>
    </lineage>
</organism>
<sequence>MSRRLSIRSAARPFVARALRGPRGRRLLALSVLLTAMSGLLGVWLALGTGEFERELRTAFSLEENTFRQEQARFVLIADSADEAAALRTALQRRAAGLPPGYDDAANRVQNMLDTAELRLRQAAVGEPPRGLRELQVAAVRTLETWTKSHVPSGSYRAGDYFAWYDADEVRALRSVVAREMTPAVEIYASPLGPLDALRMAGVLAGGALMMLLLLAAPVLAGTQMAQETHENTLQPLAGSALRAQELAIGLTAGPLAVVGVLAAPQLLLLLAAAAAVGHVGSALALVAVTMAGGAFLLLLAQLAGLALGKVRSPGLVAGGLAGILSILGGIGVALAAEMSQRTAGTLALLPQAAASHSLAQAFGLGGEGPAFGAEIDTTMPVIVGALGMLTLAYLGLRALARRVGNTDMVTLRGGEALVGAIAAMVLVTTANPPLDEWRSEEFYLLNLGMLSIPLAILLMMRAPTGDVPPALRRTPVGPLVGEFMAWAALYLALAATMLPHGAMHVFGHPVAFLHALWFLVVTALLSLRVAVAPMTFASRLWTMVCMAMLAIAFGETAVWSRSAQNLYASHPAVFALSELSPLLGFVQAALTIAVPWTLLRALRRPASVAPVTVE</sequence>
<evidence type="ECO:0000256" key="1">
    <source>
        <dbReference type="SAM" id="Phobius"/>
    </source>
</evidence>
<feature type="transmembrane region" description="Helical" evidence="1">
    <location>
        <begin position="480"/>
        <end position="499"/>
    </location>
</feature>
<evidence type="ECO:0000313" key="2">
    <source>
        <dbReference type="EMBL" id="MBZ5711625.1"/>
    </source>
</evidence>
<feature type="transmembrane region" description="Helical" evidence="1">
    <location>
        <begin position="511"/>
        <end position="532"/>
    </location>
</feature>
<feature type="transmembrane region" description="Helical" evidence="1">
    <location>
        <begin position="315"/>
        <end position="337"/>
    </location>
</feature>
<keyword evidence="1" id="KW-0812">Transmembrane</keyword>
<feature type="transmembrane region" description="Helical" evidence="1">
    <location>
        <begin position="541"/>
        <end position="560"/>
    </location>
</feature>
<feature type="transmembrane region" description="Helical" evidence="1">
    <location>
        <begin position="380"/>
        <end position="400"/>
    </location>
</feature>
<protein>
    <recommendedName>
        <fullName evidence="4">ABC transporter permease</fullName>
    </recommendedName>
</protein>
<proteinExistence type="predicted"/>
<gene>
    <name evidence="2" type="ORF">K7C98_20485</name>
</gene>
<reference evidence="2" key="1">
    <citation type="submission" date="2021-08" db="EMBL/GenBank/DDBJ databases">
        <authorList>
            <person name="Stevens D.C."/>
        </authorList>
    </citation>
    <scope>NUCLEOTIDE SEQUENCE</scope>
    <source>
        <strain evidence="2">DSM 53165</strain>
    </source>
</reference>
<name>A0ABS7TTX3_9BACT</name>
<accession>A0ABS7TTX3</accession>
<feature type="transmembrane region" description="Helical" evidence="1">
    <location>
        <begin position="283"/>
        <end position="308"/>
    </location>
</feature>
<evidence type="ECO:0000313" key="3">
    <source>
        <dbReference type="Proteomes" id="UP001139031"/>
    </source>
</evidence>
<feature type="transmembrane region" description="Helical" evidence="1">
    <location>
        <begin position="412"/>
        <end position="431"/>
    </location>
</feature>
<comment type="caution">
    <text evidence="2">The sequence shown here is derived from an EMBL/GenBank/DDBJ whole genome shotgun (WGS) entry which is preliminary data.</text>
</comment>
<keyword evidence="1" id="KW-1133">Transmembrane helix</keyword>